<dbReference type="EMBL" id="CM000835">
    <property type="protein sequence ID" value="KRH73615.1"/>
    <property type="molecule type" value="Genomic_DNA"/>
</dbReference>
<dbReference type="Proteomes" id="UP000008827">
    <property type="component" value="Chromosome 2"/>
</dbReference>
<sequence length="101" mass="11519">MAKHEEESLGFTYDVFLCFRGEDVRYLFIGHLRKELCSKNINTFCDDEDLRMGEGIAPSLSKAIEESKILIIVFSENYASPPWCLDELVKILESAGLELIN</sequence>
<proteinExistence type="predicted"/>
<reference evidence="4" key="2">
    <citation type="submission" date="2018-02" db="UniProtKB">
        <authorList>
            <consortium name="EnsemblPlants"/>
        </authorList>
    </citation>
    <scope>IDENTIFICATION</scope>
    <source>
        <strain evidence="4">Williams 82</strain>
    </source>
</reference>
<feature type="domain" description="TIR" evidence="2">
    <location>
        <begin position="11"/>
        <end position="101"/>
    </location>
</feature>
<evidence type="ECO:0000313" key="3">
    <source>
        <dbReference type="EMBL" id="KRH73615.1"/>
    </source>
</evidence>
<reference evidence="3" key="3">
    <citation type="submission" date="2018-07" db="EMBL/GenBank/DDBJ databases">
        <title>WGS assembly of Glycine max.</title>
        <authorList>
            <person name="Schmutz J."/>
            <person name="Cannon S."/>
            <person name="Schlueter J."/>
            <person name="Ma J."/>
            <person name="Mitros T."/>
            <person name="Nelson W."/>
            <person name="Hyten D."/>
            <person name="Song Q."/>
            <person name="Thelen J."/>
            <person name="Cheng J."/>
            <person name="Xu D."/>
            <person name="Hellsten U."/>
            <person name="May G."/>
            <person name="Yu Y."/>
            <person name="Sakurai T."/>
            <person name="Umezawa T."/>
            <person name="Bhattacharyya M."/>
            <person name="Sandhu D."/>
            <person name="Valliyodan B."/>
            <person name="Lindquist E."/>
            <person name="Peto M."/>
            <person name="Grant D."/>
            <person name="Shu S."/>
            <person name="Goodstein D."/>
            <person name="Barry K."/>
            <person name="Futrell-Griggs M."/>
            <person name="Abernathy B."/>
            <person name="Du J."/>
            <person name="Tian Z."/>
            <person name="Zhu L."/>
            <person name="Gill N."/>
            <person name="Joshi T."/>
            <person name="Libault M."/>
            <person name="Sethuraman A."/>
            <person name="Zhang X."/>
            <person name="Shinozaki K."/>
            <person name="Nguyen H."/>
            <person name="Wing R."/>
            <person name="Cregan P."/>
            <person name="Specht J."/>
            <person name="Grimwood J."/>
            <person name="Rokhsar D."/>
            <person name="Stacey G."/>
            <person name="Shoemaker R."/>
            <person name="Jackson S."/>
        </authorList>
    </citation>
    <scope>NUCLEOTIDE SEQUENCE</scope>
    <source>
        <tissue evidence="3">Callus</tissue>
    </source>
</reference>
<accession>K7KBB1</accession>
<dbReference type="PANTHER" id="PTHR32009:SF138">
    <property type="entry name" value="DISEASE RESISTANCE PROTEIN (TIR-NBS-LRR CLASS)"/>
    <property type="match status" value="1"/>
</dbReference>
<keyword evidence="5" id="KW-1185">Reference proteome</keyword>
<dbReference type="OMA" id="WIIAFKD"/>
<gene>
    <name evidence="3" type="ORF">GLYMA_02G284000</name>
</gene>
<dbReference type="AlphaFoldDB" id="K7KBB1"/>
<dbReference type="SUPFAM" id="SSF52200">
    <property type="entry name" value="Toll/Interleukin receptor TIR domain"/>
    <property type="match status" value="1"/>
</dbReference>
<dbReference type="Gramene" id="KRH73615">
    <property type="protein sequence ID" value="KRH73615"/>
    <property type="gene ID" value="GLYMA_02G284000"/>
</dbReference>
<dbReference type="Gene3D" id="3.40.50.10140">
    <property type="entry name" value="Toll/interleukin-1 receptor homology (TIR) domain"/>
    <property type="match status" value="1"/>
</dbReference>
<keyword evidence="1" id="KW-0520">NAD</keyword>
<dbReference type="PANTHER" id="PTHR32009">
    <property type="entry name" value="TMV RESISTANCE PROTEIN N-LIKE"/>
    <property type="match status" value="1"/>
</dbReference>
<dbReference type="InParanoid" id="K7KBB1"/>
<evidence type="ECO:0000313" key="5">
    <source>
        <dbReference type="Proteomes" id="UP000008827"/>
    </source>
</evidence>
<evidence type="ECO:0000313" key="4">
    <source>
        <dbReference type="EnsemblPlants" id="KRH73615"/>
    </source>
</evidence>
<evidence type="ECO:0000256" key="1">
    <source>
        <dbReference type="ARBA" id="ARBA00023027"/>
    </source>
</evidence>
<reference evidence="3 4" key="1">
    <citation type="journal article" date="2010" name="Nature">
        <title>Genome sequence of the palaeopolyploid soybean.</title>
        <authorList>
            <person name="Schmutz J."/>
            <person name="Cannon S.B."/>
            <person name="Schlueter J."/>
            <person name="Ma J."/>
            <person name="Mitros T."/>
            <person name="Nelson W."/>
            <person name="Hyten D.L."/>
            <person name="Song Q."/>
            <person name="Thelen J.J."/>
            <person name="Cheng J."/>
            <person name="Xu D."/>
            <person name="Hellsten U."/>
            <person name="May G.D."/>
            <person name="Yu Y."/>
            <person name="Sakurai T."/>
            <person name="Umezawa T."/>
            <person name="Bhattacharyya M.K."/>
            <person name="Sandhu D."/>
            <person name="Valliyodan B."/>
            <person name="Lindquist E."/>
            <person name="Peto M."/>
            <person name="Grant D."/>
            <person name="Shu S."/>
            <person name="Goodstein D."/>
            <person name="Barry K."/>
            <person name="Futrell-Griggs M."/>
            <person name="Abernathy B."/>
            <person name="Du J."/>
            <person name="Tian Z."/>
            <person name="Zhu L."/>
            <person name="Gill N."/>
            <person name="Joshi T."/>
            <person name="Libault M."/>
            <person name="Sethuraman A."/>
            <person name="Zhang X.-C."/>
            <person name="Shinozaki K."/>
            <person name="Nguyen H.T."/>
            <person name="Wing R.A."/>
            <person name="Cregan P."/>
            <person name="Specht J."/>
            <person name="Grimwood J."/>
            <person name="Rokhsar D."/>
            <person name="Stacey G."/>
            <person name="Shoemaker R.C."/>
            <person name="Jackson S.A."/>
        </authorList>
    </citation>
    <scope>NUCLEOTIDE SEQUENCE</scope>
    <source>
        <strain evidence="4">cv. Williams 82</strain>
        <tissue evidence="3">Callus</tissue>
    </source>
</reference>
<dbReference type="Pfam" id="PF01582">
    <property type="entry name" value="TIR"/>
    <property type="match status" value="1"/>
</dbReference>
<organism evidence="3">
    <name type="scientific">Glycine max</name>
    <name type="common">Soybean</name>
    <name type="synonym">Glycine hispida</name>
    <dbReference type="NCBI Taxonomy" id="3847"/>
    <lineage>
        <taxon>Eukaryota</taxon>
        <taxon>Viridiplantae</taxon>
        <taxon>Streptophyta</taxon>
        <taxon>Embryophyta</taxon>
        <taxon>Tracheophyta</taxon>
        <taxon>Spermatophyta</taxon>
        <taxon>Magnoliopsida</taxon>
        <taxon>eudicotyledons</taxon>
        <taxon>Gunneridae</taxon>
        <taxon>Pentapetalae</taxon>
        <taxon>rosids</taxon>
        <taxon>fabids</taxon>
        <taxon>Fabales</taxon>
        <taxon>Fabaceae</taxon>
        <taxon>Papilionoideae</taxon>
        <taxon>50 kb inversion clade</taxon>
        <taxon>NPAAA clade</taxon>
        <taxon>indigoferoid/millettioid clade</taxon>
        <taxon>Phaseoleae</taxon>
        <taxon>Glycine</taxon>
        <taxon>Glycine subgen. Soja</taxon>
    </lineage>
</organism>
<dbReference type="EnsemblPlants" id="KRH73615">
    <property type="protein sequence ID" value="KRH73615"/>
    <property type="gene ID" value="GLYMA_02G284000"/>
</dbReference>
<name>K7KBB1_SOYBN</name>
<dbReference type="InterPro" id="IPR035897">
    <property type="entry name" value="Toll_tir_struct_dom_sf"/>
</dbReference>
<evidence type="ECO:0000259" key="2">
    <source>
        <dbReference type="PROSITE" id="PS50104"/>
    </source>
</evidence>
<dbReference type="PROSITE" id="PS50104">
    <property type="entry name" value="TIR"/>
    <property type="match status" value="1"/>
</dbReference>
<protein>
    <recommendedName>
        <fullName evidence="2">TIR domain-containing protein</fullName>
    </recommendedName>
</protein>
<dbReference type="GO" id="GO:0007165">
    <property type="term" value="P:signal transduction"/>
    <property type="evidence" value="ECO:0000318"/>
    <property type="project" value="GO_Central"/>
</dbReference>
<dbReference type="SMR" id="K7KBB1"/>
<dbReference type="GO" id="GO:0005634">
    <property type="term" value="C:nucleus"/>
    <property type="evidence" value="ECO:0000318"/>
    <property type="project" value="GO_Central"/>
</dbReference>
<dbReference type="InterPro" id="IPR000157">
    <property type="entry name" value="TIR_dom"/>
</dbReference>
<dbReference type="SMART" id="SM00255">
    <property type="entry name" value="TIR"/>
    <property type="match status" value="1"/>
</dbReference>
<dbReference type="HOGENOM" id="CLU_001561_4_0_1"/>
<dbReference type="PaxDb" id="3847-GLYMA02G45344.1"/>